<evidence type="ECO:0000313" key="9">
    <source>
        <dbReference type="Proteomes" id="UP000281468"/>
    </source>
</evidence>
<feature type="compositionally biased region" description="Polar residues" evidence="5">
    <location>
        <begin position="390"/>
        <end position="407"/>
    </location>
</feature>
<dbReference type="InterPro" id="IPR053000">
    <property type="entry name" value="WSS1-like_metalloprotease"/>
</dbReference>
<dbReference type="VEuPathDB" id="FungiDB:BTJ68_06198"/>
<feature type="compositionally biased region" description="Basic and acidic residues" evidence="5">
    <location>
        <begin position="361"/>
        <end position="385"/>
    </location>
</feature>
<accession>A0A3M7E890</accession>
<evidence type="ECO:0000256" key="2">
    <source>
        <dbReference type="ARBA" id="ARBA00022771"/>
    </source>
</evidence>
<evidence type="ECO:0000256" key="1">
    <source>
        <dbReference type="ARBA" id="ARBA00022723"/>
    </source>
</evidence>
<evidence type="ECO:0008006" key="10">
    <source>
        <dbReference type="Google" id="ProtNLM"/>
    </source>
</evidence>
<evidence type="ECO:0000256" key="4">
    <source>
        <dbReference type="PROSITE-ProRule" id="PRU00322"/>
    </source>
</evidence>
<dbReference type="InterPro" id="IPR001876">
    <property type="entry name" value="Znf_RanBP2"/>
</dbReference>
<dbReference type="GO" id="GO:0008237">
    <property type="term" value="F:metallopeptidase activity"/>
    <property type="evidence" value="ECO:0007669"/>
    <property type="project" value="TreeGrafter"/>
</dbReference>
<keyword evidence="1" id="KW-0479">Metal-binding</keyword>
<feature type="region of interest" description="Disordered" evidence="5">
    <location>
        <begin position="343"/>
        <end position="514"/>
    </location>
</feature>
<proteinExistence type="predicted"/>
<dbReference type="Pfam" id="PF08325">
    <property type="entry name" value="WLM"/>
    <property type="match status" value="1"/>
</dbReference>
<keyword evidence="2 4" id="KW-0863">Zinc-finger</keyword>
<dbReference type="GO" id="GO:0005634">
    <property type="term" value="C:nucleus"/>
    <property type="evidence" value="ECO:0007669"/>
    <property type="project" value="TreeGrafter"/>
</dbReference>
<dbReference type="Proteomes" id="UP000281468">
    <property type="component" value="Unassembled WGS sequence"/>
</dbReference>
<dbReference type="PROSITE" id="PS50199">
    <property type="entry name" value="ZF_RANBP2_2"/>
    <property type="match status" value="1"/>
</dbReference>
<feature type="compositionally biased region" description="Pro residues" evidence="5">
    <location>
        <begin position="425"/>
        <end position="436"/>
    </location>
</feature>
<dbReference type="GO" id="GO:0008270">
    <property type="term" value="F:zinc ion binding"/>
    <property type="evidence" value="ECO:0007669"/>
    <property type="project" value="UniProtKB-KW"/>
</dbReference>
<dbReference type="AlphaFoldDB" id="A0A3M7E890"/>
<dbReference type="GO" id="GO:0006281">
    <property type="term" value="P:DNA repair"/>
    <property type="evidence" value="ECO:0007669"/>
    <property type="project" value="TreeGrafter"/>
</dbReference>
<feature type="compositionally biased region" description="Polar residues" evidence="5">
    <location>
        <begin position="52"/>
        <end position="62"/>
    </location>
</feature>
<feature type="domain" description="RanBP2-type" evidence="6">
    <location>
        <begin position="516"/>
        <end position="545"/>
    </location>
</feature>
<dbReference type="PROSITE" id="PS01358">
    <property type="entry name" value="ZF_RANBP2_1"/>
    <property type="match status" value="1"/>
</dbReference>
<evidence type="ECO:0000256" key="3">
    <source>
        <dbReference type="ARBA" id="ARBA00022833"/>
    </source>
</evidence>
<dbReference type="EMBL" id="QWIQ01000950">
    <property type="protein sequence ID" value="RMY72808.1"/>
    <property type="molecule type" value="Genomic_DNA"/>
</dbReference>
<comment type="caution">
    <text evidence="8">The sequence shown here is derived from an EMBL/GenBank/DDBJ whole genome shotgun (WGS) entry which is preliminary data.</text>
</comment>
<feature type="domain" description="WLM" evidence="7">
    <location>
        <begin position="82"/>
        <end position="284"/>
    </location>
</feature>
<reference evidence="8 9" key="1">
    <citation type="journal article" date="2018" name="BMC Genomics">
        <title>Genomic evidence for intraspecific hybridization in a clonal and extremely halotolerant yeast.</title>
        <authorList>
            <person name="Gostincar C."/>
            <person name="Stajich J.E."/>
            <person name="Zupancic J."/>
            <person name="Zalar P."/>
            <person name="Gunde-Cimerman N."/>
        </authorList>
    </citation>
    <scope>NUCLEOTIDE SEQUENCE [LARGE SCALE GENOMIC DNA]</scope>
    <source>
        <strain evidence="8 9">EXF-171</strain>
    </source>
</reference>
<dbReference type="PANTHER" id="PTHR46622">
    <property type="entry name" value="DNA-DEPENDENT METALLOPROTEASE WSS1"/>
    <property type="match status" value="1"/>
</dbReference>
<dbReference type="Gene3D" id="2.30.30.380">
    <property type="entry name" value="Zn-finger domain of Sec23/24"/>
    <property type="match status" value="1"/>
</dbReference>
<evidence type="ECO:0000313" key="8">
    <source>
        <dbReference type="EMBL" id="RMY72808.1"/>
    </source>
</evidence>
<feature type="region of interest" description="Disordered" evidence="5">
    <location>
        <begin position="241"/>
        <end position="263"/>
    </location>
</feature>
<dbReference type="PRINTS" id="PR01217">
    <property type="entry name" value="PRICHEXTENSN"/>
</dbReference>
<feature type="compositionally biased region" description="Low complexity" evidence="5">
    <location>
        <begin position="472"/>
        <end position="501"/>
    </location>
</feature>
<keyword evidence="3" id="KW-0862">Zinc</keyword>
<dbReference type="PROSITE" id="PS51397">
    <property type="entry name" value="WLM"/>
    <property type="match status" value="1"/>
</dbReference>
<feature type="compositionally biased region" description="Pro residues" evidence="5">
    <location>
        <begin position="460"/>
        <end position="471"/>
    </location>
</feature>
<feature type="compositionally biased region" description="Gly residues" evidence="5">
    <location>
        <begin position="585"/>
        <end position="602"/>
    </location>
</feature>
<organism evidence="8 9">
    <name type="scientific">Hortaea werneckii</name>
    <name type="common">Black yeast</name>
    <name type="synonym">Cladosporium werneckii</name>
    <dbReference type="NCBI Taxonomy" id="91943"/>
    <lineage>
        <taxon>Eukaryota</taxon>
        <taxon>Fungi</taxon>
        <taxon>Dikarya</taxon>
        <taxon>Ascomycota</taxon>
        <taxon>Pezizomycotina</taxon>
        <taxon>Dothideomycetes</taxon>
        <taxon>Dothideomycetidae</taxon>
        <taxon>Mycosphaerellales</taxon>
        <taxon>Teratosphaeriaceae</taxon>
        <taxon>Hortaea</taxon>
    </lineage>
</organism>
<feature type="compositionally biased region" description="Polar residues" evidence="5">
    <location>
        <begin position="443"/>
        <end position="452"/>
    </location>
</feature>
<evidence type="ECO:0000256" key="5">
    <source>
        <dbReference type="SAM" id="MobiDB-lite"/>
    </source>
</evidence>
<protein>
    <recommendedName>
        <fullName evidence="10">WLM domain-containing protein</fullName>
    </recommendedName>
</protein>
<dbReference type="InterPro" id="IPR013536">
    <property type="entry name" value="WLM_dom"/>
</dbReference>
<sequence>MSLANQHAASPPHLQLPSVHPLNKHAQSLRNGPLLVLGEITTTHQGVAYIASKSNTMLPQHTSRNRGRTKGGPSGVQRSYASQLKETEALFNSYEHLQGLPRGDAALTMLRKVASLVKPIMRKRGWKVQILAEFLPPEQNLLGLNINKGYKICIRLRYHNNPDLFLPTEQVVDTMLHELSHNVWGDHDSNFHRLWDELRDEQETLMRKGYTGEGFLSEGHRLGGGRYGAPPPHEVRRLARASAEKRQAQGKLSKGSGQRLGGTPLHLYGDVRSIIADQVTQRNTINRGCASGRGDASKLAEQQGRTTFRTKAEEDDANDRAIAQALYELMEQEEEKKLKGTFSAAPADGGLAWHPESGLYDPKKESRPLSHQHEQNDHPSEEEQMRWALQASTNPSPSSSVAPSTHALSPVSPLSPPTIDRTISAPPPPHPHPSSRPYPGRTQPKQPTSTEGTTKRPRTTPNPPPPHPPTPTTTSSSSTTTPALPSSSSSTPIDLTTTTTSPRPPPPIIDLSDPFNPDEWTCEICTCINPTPFLACDACGTERPTPPTARNEIHRSSGVGVGVRGPNHRGPGSGGLRTSATLGRGQVGGVREGTEGGIGMRGQRGSEGRLSSLGWNCESCGSFMEHRWWTCSACGAMKGSS</sequence>
<feature type="region of interest" description="Disordered" evidence="5">
    <location>
        <begin position="544"/>
        <end position="605"/>
    </location>
</feature>
<feature type="region of interest" description="Disordered" evidence="5">
    <location>
        <begin position="52"/>
        <end position="79"/>
    </location>
</feature>
<dbReference type="PANTHER" id="PTHR46622:SF1">
    <property type="entry name" value="DNA-DEPENDENT METALLOPROTEASE WSS1"/>
    <property type="match status" value="1"/>
</dbReference>
<gene>
    <name evidence="8" type="ORF">D0862_14391</name>
</gene>
<evidence type="ECO:0000259" key="7">
    <source>
        <dbReference type="PROSITE" id="PS51397"/>
    </source>
</evidence>
<evidence type="ECO:0000259" key="6">
    <source>
        <dbReference type="PROSITE" id="PS50199"/>
    </source>
</evidence>
<name>A0A3M7E890_HORWE</name>